<dbReference type="InterPro" id="IPR026971">
    <property type="entry name" value="CND1/NCAPD3"/>
</dbReference>
<feature type="region of interest" description="Disordered" evidence="1">
    <location>
        <begin position="1197"/>
        <end position="1252"/>
    </location>
</feature>
<evidence type="ECO:0000256" key="1">
    <source>
        <dbReference type="SAM" id="MobiDB-lite"/>
    </source>
</evidence>
<feature type="compositionally biased region" description="Acidic residues" evidence="1">
    <location>
        <begin position="1099"/>
        <end position="1109"/>
    </location>
</feature>
<dbReference type="SUPFAM" id="SSF48371">
    <property type="entry name" value="ARM repeat"/>
    <property type="match status" value="2"/>
</dbReference>
<dbReference type="GO" id="GO:0000779">
    <property type="term" value="C:condensed chromosome, centromeric region"/>
    <property type="evidence" value="ECO:0007669"/>
    <property type="project" value="TreeGrafter"/>
</dbReference>
<dbReference type="InterPro" id="IPR016024">
    <property type="entry name" value="ARM-type_fold"/>
</dbReference>
<dbReference type="RefSeq" id="XP_016989279.1">
    <property type="nucleotide sequence ID" value="XM_017133790.1"/>
</dbReference>
<dbReference type="RefSeq" id="XP_016989279.2">
    <property type="nucleotide sequence ID" value="XM_017133790.2"/>
</dbReference>
<dbReference type="GO" id="GO:0010032">
    <property type="term" value="P:meiotic chromosome condensation"/>
    <property type="evidence" value="ECO:0007669"/>
    <property type="project" value="TreeGrafter"/>
</dbReference>
<dbReference type="GO" id="GO:0007076">
    <property type="term" value="P:mitotic chromosome condensation"/>
    <property type="evidence" value="ECO:0007669"/>
    <property type="project" value="InterPro"/>
</dbReference>
<feature type="compositionally biased region" description="Low complexity" evidence="1">
    <location>
        <begin position="1118"/>
        <end position="1127"/>
    </location>
</feature>
<name>A0A6P4FIW3_DRORH</name>
<feature type="compositionally biased region" description="Acidic residues" evidence="1">
    <location>
        <begin position="1214"/>
        <end position="1234"/>
    </location>
</feature>
<feature type="region of interest" description="Disordered" evidence="1">
    <location>
        <begin position="1087"/>
        <end position="1139"/>
    </location>
</feature>
<dbReference type="AlphaFoldDB" id="A0A6P4FIW3"/>
<organism evidence="2">
    <name type="scientific">Drosophila rhopaloa</name>
    <name type="common">Fruit fly</name>
    <dbReference type="NCBI Taxonomy" id="1041015"/>
    <lineage>
        <taxon>Eukaryota</taxon>
        <taxon>Metazoa</taxon>
        <taxon>Ecdysozoa</taxon>
        <taxon>Arthropoda</taxon>
        <taxon>Hexapoda</taxon>
        <taxon>Insecta</taxon>
        <taxon>Pterygota</taxon>
        <taxon>Neoptera</taxon>
        <taxon>Endopterygota</taxon>
        <taxon>Diptera</taxon>
        <taxon>Brachycera</taxon>
        <taxon>Muscomorpha</taxon>
        <taxon>Ephydroidea</taxon>
        <taxon>Drosophilidae</taxon>
        <taxon>Drosophila</taxon>
        <taxon>Sophophora</taxon>
    </lineage>
</organism>
<dbReference type="GO" id="GO:0042393">
    <property type="term" value="F:histone binding"/>
    <property type="evidence" value="ECO:0007669"/>
    <property type="project" value="TreeGrafter"/>
</dbReference>
<reference evidence="2" key="1">
    <citation type="submission" date="2025-08" db="UniProtKB">
        <authorList>
            <consortium name="RefSeq"/>
        </authorList>
    </citation>
    <scope>IDENTIFICATION</scope>
</reference>
<accession>A0A6P4FIW3</accession>
<sequence length="1269" mass="144975">MSELNRIFSDLNVYYVPHLQWVDVEEWLYGEEAEDDVLRQRGQKFWSLTMCKQEIGHQETQLQFLRDLSGVIRSMRDENQASYSNTHDNWANIIGISPANAYLSYIYSLVSLVIPPEHVQQAAPQVMNENLNLQLSLNAVSTYLLTLTIPGAKSYGIFDEDVIEQVLKIFRLLELNGNKSVRANTVWMFFLTICDDLKVVFRYVHFKEHLKPRDRIIRCLMEVLYMNFKVGYQNSCAPALHSKCFELFGEIANEHNGDVYETLHLIMRQTFPMHVYTDSPHSIGAGRRGGAMQSGEHISDWFIQLIDKYPDILIRILHFYIECVVSNPIKAWKSNDEKVAIGYAAKYDRILFAKCNKSCADFVLGAVKADDAVGIQTRALDLIEKILMQQSEVEWSIFRYDVSKVPREVPLLREVMRCLNDRTFTVRRKACQVLILALKQGSPLTAKILDESIRFVQFEDADVESLPEPSAEQNELRFEKPGIVQYAFSFEGHEELEPEVKNVPQTVYQRFLAADNGLARTAGIALLERLVLVNPLIIYNTNFVRETSLLAVDRLASVRKSALDTIETLLEAYSNCFALICVYCRIWACLMSDEDAALQKQALMSFDRMVLRNIQPLEYSNEAKHFMPWRIISTLLMTQPRAYLQERFAILLERETIVTPRLVNVIISHLSTSMATDAWGLLLLLSSRITNNMDALIGIFNGLSSYNMKSNQFLALQLIIGCLRNFSKPALNQLFQRLLNALSTGSIWLGIISSAVNLINQIHHLSASQAPSMAPETPDWQLCLLEDLTEGILNSAKNFQDEHTRLQCLLGAYTEIIVMLPQEVDNRIVGIVFKYLQECTKLSESEFDTDNERMINWMIVIAGRLCLRENHLANSVSKLYRVILTKNDRPQIINTTLIALNDLGKKHPSILESNFQVILSKLHSKFAMTRVRTFRCVKDVILSGNIKLKGPILISMLAGLVDESAEVAREADAFFIRYKRLYNKMLFDHCLKECPFDLNGQAYLRGVRTDANYKSPLKGPEMAKSRRLLYNHIMSSVDENTLLLYFGQLKLLAEKTRDNAFVSNPGALTVVQDMLFIMRRICFRTKGKGKEKSTPGEGDINDEGEDEPMEAPAPAPKPAAGEAPAPRGRGRKADNSEEPLKQLERCLRYVEETYRNLKSAMSSDFRHTFDSFCRALAMRFPNYIEFAQPAKFWQKYRSAKTPKGGKKKRRRLDEDAEDESEEDQQSDSDSDNEMPLERHKSTPAGSRMAQRKTSCDMLVTELIFQPPDW</sequence>
<dbReference type="PANTHER" id="PTHR14222:SF1">
    <property type="entry name" value="CONDENSIN-2 COMPLEX SUBUNIT D3"/>
    <property type="match status" value="1"/>
</dbReference>
<dbReference type="PANTHER" id="PTHR14222">
    <property type="entry name" value="CONDENSIN"/>
    <property type="match status" value="1"/>
</dbReference>
<dbReference type="OrthoDB" id="10263978at2759"/>
<dbReference type="GO" id="GO:0000796">
    <property type="term" value="C:condensin complex"/>
    <property type="evidence" value="ECO:0007669"/>
    <property type="project" value="TreeGrafter"/>
</dbReference>
<feature type="compositionally biased region" description="Basic residues" evidence="1">
    <location>
        <begin position="1197"/>
        <end position="1210"/>
    </location>
</feature>
<proteinExistence type="predicted"/>
<protein>
    <submittedName>
        <fullName evidence="2">Uncharacterized protein LOC108051641</fullName>
    </submittedName>
</protein>
<evidence type="ECO:0000313" key="2">
    <source>
        <dbReference type="RefSeq" id="XP_016989279.1"/>
    </source>
</evidence>
<gene>
    <name evidence="2" type="primary">LOC108051641</name>
</gene>